<evidence type="ECO:0000313" key="4">
    <source>
        <dbReference type="Proteomes" id="UP001589747"/>
    </source>
</evidence>
<proteinExistence type="predicted"/>
<evidence type="ECO:0000259" key="2">
    <source>
        <dbReference type="Pfam" id="PF04773"/>
    </source>
</evidence>
<evidence type="ECO:0000256" key="1">
    <source>
        <dbReference type="SAM" id="Coils"/>
    </source>
</evidence>
<dbReference type="InterPro" id="IPR006860">
    <property type="entry name" value="FecR"/>
</dbReference>
<keyword evidence="4" id="KW-1185">Reference proteome</keyword>
<dbReference type="RefSeq" id="WP_377495211.1">
    <property type="nucleotide sequence ID" value="NZ_JBHMDO010000024.1"/>
</dbReference>
<gene>
    <name evidence="3" type="ORF">ACFFSY_14715</name>
</gene>
<feature type="coiled-coil region" evidence="1">
    <location>
        <begin position="291"/>
        <end position="378"/>
    </location>
</feature>
<feature type="coiled-coil region" evidence="1">
    <location>
        <begin position="236"/>
        <end position="263"/>
    </location>
</feature>
<name>A0ABV5KPM3_9BACL</name>
<keyword evidence="1" id="KW-0175">Coiled coil</keyword>
<sequence length="589" mass="64660">MKRNFARFTSIMLCFALLIAAVVTWTGTERASAQVMRVAIVKSLKGTVTVLKSGGSKPFKAFKNMSLNEGDLLKTGKDGSVELELASDDSDRDQLTVGGESEISFTKLKDKAGSKTKLNVWAGTLWVKVKSVAGAADSFEVETPTSIMGVRGTKFIVIVNPRTQVSNVILAAGVIESVVNKNIASAGAGTAKQTVIYPTQQIVQTQQEDGIHTFVSTIDVENLVANIPADTIRDIVMSAAEIAEEQQQQIERWKRQIEAGRGEASNPEGMNSSEELERLKHNFDLIVSLIAQEAIQENKIAYEELQELADQVNEEAGRVIVDLNTTETMNLTEQEKIAMQEALRQMEQERQRYELEQKRLEQERRQQAELILKLAEKNWTIQEQNREALDKLAKKAEDLKKPVDQTTKNPPVNGGSSLIPSVKLTGEQIGATINVDVNLDDFIEDKKISAFQLELEYDERLTFDADVYQTPAYTGIRKTTSPFKVEPAGEIVPNALSADQLKLVSAAQNGGTQPKPTVVYSVAKFSGGSLAIADPTAIVRLPFTLGSSIGTGDSLRFRLKSVTGLNENGEAVYRSTYYGELTIRPTQQG</sequence>
<dbReference type="EMBL" id="JBHMDO010000024">
    <property type="protein sequence ID" value="MFB9327177.1"/>
    <property type="molecule type" value="Genomic_DNA"/>
</dbReference>
<dbReference type="Pfam" id="PF04773">
    <property type="entry name" value="FecR"/>
    <property type="match status" value="1"/>
</dbReference>
<dbReference type="PANTHER" id="PTHR38731">
    <property type="entry name" value="LIPL45-RELATED LIPOPROTEIN-RELATED"/>
    <property type="match status" value="1"/>
</dbReference>
<evidence type="ECO:0000313" key="3">
    <source>
        <dbReference type="EMBL" id="MFB9327177.1"/>
    </source>
</evidence>
<accession>A0ABV5KPM3</accession>
<dbReference type="Gene3D" id="2.60.120.1440">
    <property type="match status" value="1"/>
</dbReference>
<protein>
    <submittedName>
        <fullName evidence="3">FecR domain-containing protein</fullName>
    </submittedName>
</protein>
<dbReference type="PANTHER" id="PTHR38731:SF1">
    <property type="entry name" value="FECR PROTEIN DOMAIN-CONTAINING PROTEIN"/>
    <property type="match status" value="1"/>
</dbReference>
<dbReference type="Proteomes" id="UP001589747">
    <property type="component" value="Unassembled WGS sequence"/>
</dbReference>
<feature type="domain" description="FecR protein" evidence="2">
    <location>
        <begin position="72"/>
        <end position="175"/>
    </location>
</feature>
<organism evidence="3 4">
    <name type="scientific">Paenibacillus aurantiacus</name>
    <dbReference type="NCBI Taxonomy" id="1936118"/>
    <lineage>
        <taxon>Bacteria</taxon>
        <taxon>Bacillati</taxon>
        <taxon>Bacillota</taxon>
        <taxon>Bacilli</taxon>
        <taxon>Bacillales</taxon>
        <taxon>Paenibacillaceae</taxon>
        <taxon>Paenibacillus</taxon>
    </lineage>
</organism>
<reference evidence="3 4" key="1">
    <citation type="submission" date="2024-09" db="EMBL/GenBank/DDBJ databases">
        <authorList>
            <person name="Sun Q."/>
            <person name="Mori K."/>
        </authorList>
    </citation>
    <scope>NUCLEOTIDE SEQUENCE [LARGE SCALE GENOMIC DNA]</scope>
    <source>
        <strain evidence="3 4">TISTR 2452</strain>
    </source>
</reference>
<comment type="caution">
    <text evidence="3">The sequence shown here is derived from an EMBL/GenBank/DDBJ whole genome shotgun (WGS) entry which is preliminary data.</text>
</comment>